<feature type="transmembrane region" description="Helical" evidence="1">
    <location>
        <begin position="68"/>
        <end position="90"/>
    </location>
</feature>
<protein>
    <recommendedName>
        <fullName evidence="4">CPBP family intramembrane metalloprotease</fullName>
    </recommendedName>
</protein>
<evidence type="ECO:0000313" key="3">
    <source>
        <dbReference type="Proteomes" id="UP000192743"/>
    </source>
</evidence>
<proteinExistence type="predicted"/>
<feature type="transmembrane region" description="Helical" evidence="1">
    <location>
        <begin position="237"/>
        <end position="255"/>
    </location>
</feature>
<evidence type="ECO:0000256" key="1">
    <source>
        <dbReference type="SAM" id="Phobius"/>
    </source>
</evidence>
<feature type="transmembrane region" description="Helical" evidence="1">
    <location>
        <begin position="186"/>
        <end position="204"/>
    </location>
</feature>
<dbReference type="Proteomes" id="UP000192743">
    <property type="component" value="Plasmid p113275"/>
</dbReference>
<keyword evidence="1" id="KW-0812">Transmembrane</keyword>
<feature type="transmembrane region" description="Helical" evidence="1">
    <location>
        <begin position="111"/>
        <end position="133"/>
    </location>
</feature>
<keyword evidence="2" id="KW-0614">Plasmid</keyword>
<reference evidence="2 3" key="1">
    <citation type="submission" date="2016-02" db="EMBL/GenBank/DDBJ databases">
        <title>Comparative analysis of three nematocidal Bacillus thuringiensis strains.</title>
        <authorList>
            <person name="Hollensteiner J."/>
            <person name="Kloesener M."/>
            <person name="Bunk B."/>
            <person name="Sproeer C."/>
            <person name="Rosenstiel P."/>
            <person name="Schulte-Iserlohe R."/>
            <person name="Schulenburg H."/>
            <person name="Liesegang H."/>
        </authorList>
    </citation>
    <scope>NUCLEOTIDE SEQUENCE [LARGE SCALE GENOMIC DNA]</scope>
    <source>
        <strain evidence="2 3">Bt18247</strain>
        <plasmid evidence="2 3">p113275</plasmid>
    </source>
</reference>
<dbReference type="AlphaFoldDB" id="A0A9W3SZQ2"/>
<keyword evidence="1" id="KW-0472">Membrane</keyword>
<organism evidence="2 3">
    <name type="scientific">Bacillus thuringiensis Bt18247</name>
    <dbReference type="NCBI Taxonomy" id="1423143"/>
    <lineage>
        <taxon>Bacteria</taxon>
        <taxon>Bacillati</taxon>
        <taxon>Bacillota</taxon>
        <taxon>Bacilli</taxon>
        <taxon>Bacillales</taxon>
        <taxon>Bacillaceae</taxon>
        <taxon>Bacillus</taxon>
        <taxon>Bacillus cereus group</taxon>
    </lineage>
</organism>
<feature type="transmembrane region" description="Helical" evidence="1">
    <location>
        <begin position="153"/>
        <end position="174"/>
    </location>
</feature>
<feature type="transmembrane region" description="Helical" evidence="1">
    <location>
        <begin position="36"/>
        <end position="62"/>
    </location>
</feature>
<gene>
    <name evidence="2" type="ORF">BTI247_61990</name>
</gene>
<sequence length="261" mass="29644">MEISSSVKKPIIEESVSYGLQDSNDYLKELVQTKKIYQLSILVILSALTIYTPYGSVVNILVGDINGIFKPIVGAIFFTTPVTIAFAYIFREQRSLLFKKVTFQLYKKSMFYALCVILFVLLMLKGVTMISSYEPNDNPILDSSYLAMVLKLPGLAIQLIGENIIFVSFLLFGYKVMQTILLRTPVLLGCSFLFAGLCFGLLHLPTYNFNWMQCVFVIGIPAISHMFIFVRYQNVHLGYWMHFNYDLLAMAFVFLGKITSS</sequence>
<feature type="transmembrane region" description="Helical" evidence="1">
    <location>
        <begin position="210"/>
        <end position="230"/>
    </location>
</feature>
<keyword evidence="1" id="KW-1133">Transmembrane helix</keyword>
<name>A0A9W3SZQ2_BACTU</name>
<geneLocation type="plasmid" evidence="2 3">
    <name>p113275</name>
</geneLocation>
<dbReference type="RefSeq" id="WP_084746464.1">
    <property type="nucleotide sequence ID" value="NZ_CP015253.1"/>
</dbReference>
<evidence type="ECO:0008006" key="4">
    <source>
        <dbReference type="Google" id="ProtNLM"/>
    </source>
</evidence>
<evidence type="ECO:0000313" key="2">
    <source>
        <dbReference type="EMBL" id="AOM14529.1"/>
    </source>
</evidence>
<accession>A0A9W3SZQ2</accession>
<dbReference type="EMBL" id="CP015253">
    <property type="protein sequence ID" value="AOM14529.1"/>
    <property type="molecule type" value="Genomic_DNA"/>
</dbReference>